<feature type="transmembrane region" description="Helical" evidence="1">
    <location>
        <begin position="30"/>
        <end position="51"/>
    </location>
</feature>
<keyword evidence="1" id="KW-1133">Transmembrane helix</keyword>
<evidence type="ECO:0000259" key="2">
    <source>
        <dbReference type="Pfam" id="PF01757"/>
    </source>
</evidence>
<feature type="transmembrane region" description="Helical" evidence="1">
    <location>
        <begin position="7"/>
        <end position="24"/>
    </location>
</feature>
<sequence length="630" mass="71191">MKFRSDINGLRAIAVVAVVLFHFFPNLLPGGFAGVDVFFIISGYLMTAIIFTGLEAKTFSLSKFYLSRANRIIPPLAVLCIALAVWGYYFLPIYDYRIVGRDILGAITFTSSIIFSLKQDYFEGKTNFLLHTWSLSTEWQFYIIYPIILVMLSRLVHLEKLKYVLIVCFILSLLTSIFGTQFYPTASYYMLPTRAWEMIIGGLAFLYPLNLSIKQSKITEVTGIAIIVAGYLFITEHTPWPGYMALLPVIGTYLVIISNREASFITANKVSQYLGKWSYSIYLWHWPIAVGFSYYYTNKNYLFVGVLASVVLGFLSYRYIESIRITTKKTPTKLFAYSVFVLAFSSVGFYIYQTNGLASKEDLTANSLIYGGMDDNYKNEEGVSLLNTDKEYDYILIGDSKAGHLVRGILRSEVPVKLSWYSDCLSLPHVYTYSNSYGSHWIESCKNNYKVAVDGKSDVIISQRWVRANSRNPLFCNNVSCALTGDYIKDLKLHLSALIDAIGSNRKIYILGELARPINGEIERCARTNQLLKLSVECRDKGKAVHGAKGINLVLKELASEYRGAYFIDPADAFCSQDKCRFSINNKSVYQPDLGHLTGYGSEVLWHFVLQQIYGNTSPRQDITISGTAH</sequence>
<dbReference type="AlphaFoldDB" id="F5ZD17"/>
<accession>F5ZD17</accession>
<keyword evidence="1" id="KW-0812">Transmembrane</keyword>
<proteinExistence type="predicted"/>
<dbReference type="PANTHER" id="PTHR23028:SF53">
    <property type="entry name" value="ACYL_TRANSF_3 DOMAIN-CONTAINING PROTEIN"/>
    <property type="match status" value="1"/>
</dbReference>
<evidence type="ECO:0000313" key="4">
    <source>
        <dbReference type="EMBL" id="AEF03779.1"/>
    </source>
</evidence>
<protein>
    <submittedName>
        <fullName evidence="4">Acyltransferase</fullName>
    </submittedName>
</protein>
<organism evidence="4 5">
    <name type="scientific">Alteromonas naphthalenivorans</name>
    <dbReference type="NCBI Taxonomy" id="715451"/>
    <lineage>
        <taxon>Bacteria</taxon>
        <taxon>Pseudomonadati</taxon>
        <taxon>Pseudomonadota</taxon>
        <taxon>Gammaproteobacteria</taxon>
        <taxon>Alteromonadales</taxon>
        <taxon>Alteromonadaceae</taxon>
        <taxon>Alteromonas/Salinimonas group</taxon>
        <taxon>Alteromonas</taxon>
    </lineage>
</organism>
<dbReference type="GO" id="GO:0016020">
    <property type="term" value="C:membrane"/>
    <property type="evidence" value="ECO:0007669"/>
    <property type="project" value="TreeGrafter"/>
</dbReference>
<name>F5ZD17_ALTNA</name>
<dbReference type="Pfam" id="PF01757">
    <property type="entry name" value="Acyl_transf_3"/>
    <property type="match status" value="1"/>
</dbReference>
<dbReference type="SUPFAM" id="SSF52266">
    <property type="entry name" value="SGNH hydrolase"/>
    <property type="match status" value="1"/>
</dbReference>
<keyword evidence="5" id="KW-1185">Reference proteome</keyword>
<dbReference type="Proteomes" id="UP000000683">
    <property type="component" value="Chromosome"/>
</dbReference>
<dbReference type="Pfam" id="PF19040">
    <property type="entry name" value="SGNH"/>
    <property type="match status" value="1"/>
</dbReference>
<keyword evidence="4" id="KW-0012">Acyltransferase</keyword>
<dbReference type="KEGG" id="alt:ambt_11290"/>
<feature type="transmembrane region" description="Helical" evidence="1">
    <location>
        <begin position="139"/>
        <end position="156"/>
    </location>
</feature>
<reference evidence="4 5" key="1">
    <citation type="journal article" date="2011" name="J. Bacteriol.">
        <title>Complete genome sequence of the polycyclic aromatic hydrocarbon-degrading bacterium Alteromonas sp. strain SN2.</title>
        <authorList>
            <person name="Jin H.M."/>
            <person name="Jeong H."/>
            <person name="Moon E.J."/>
            <person name="Math R.K."/>
            <person name="Lee K."/>
            <person name="Kim H.J."/>
            <person name="Jeon C.O."/>
            <person name="Oh T.K."/>
            <person name="Kim J.F."/>
        </authorList>
    </citation>
    <scope>NUCLEOTIDE SEQUENCE [LARGE SCALE GENOMIC DNA]</scope>
    <source>
        <strain evidence="5">JCM 17741 / KACC 18427 / KCTC 11700BP / SN2</strain>
    </source>
</reference>
<dbReference type="GO" id="GO:0016747">
    <property type="term" value="F:acyltransferase activity, transferring groups other than amino-acyl groups"/>
    <property type="evidence" value="ECO:0007669"/>
    <property type="project" value="InterPro"/>
</dbReference>
<dbReference type="OrthoDB" id="9767863at2"/>
<evidence type="ECO:0000256" key="1">
    <source>
        <dbReference type="SAM" id="Phobius"/>
    </source>
</evidence>
<feature type="transmembrane region" description="Helical" evidence="1">
    <location>
        <begin position="332"/>
        <end position="352"/>
    </location>
</feature>
<keyword evidence="4" id="KW-0808">Transferase</keyword>
<gene>
    <name evidence="4" type="ordered locus">ambt_11290</name>
</gene>
<feature type="transmembrane region" description="Helical" evidence="1">
    <location>
        <begin position="302"/>
        <end position="320"/>
    </location>
</feature>
<dbReference type="EMBL" id="CP002339">
    <property type="protein sequence ID" value="AEF03779.1"/>
    <property type="molecule type" value="Genomic_DNA"/>
</dbReference>
<feature type="transmembrane region" description="Helical" evidence="1">
    <location>
        <begin position="163"/>
        <end position="183"/>
    </location>
</feature>
<dbReference type="PANTHER" id="PTHR23028">
    <property type="entry name" value="ACETYLTRANSFERASE"/>
    <property type="match status" value="1"/>
</dbReference>
<dbReference type="InterPro" id="IPR050879">
    <property type="entry name" value="Acyltransferase_3"/>
</dbReference>
<feature type="transmembrane region" description="Helical" evidence="1">
    <location>
        <begin position="240"/>
        <end position="258"/>
    </location>
</feature>
<dbReference type="eggNOG" id="COG1835">
    <property type="taxonomic scope" value="Bacteria"/>
</dbReference>
<evidence type="ECO:0000259" key="3">
    <source>
        <dbReference type="Pfam" id="PF19040"/>
    </source>
</evidence>
<feature type="transmembrane region" description="Helical" evidence="1">
    <location>
        <begin position="195"/>
        <end position="211"/>
    </location>
</feature>
<dbReference type="GO" id="GO:0009103">
    <property type="term" value="P:lipopolysaccharide biosynthetic process"/>
    <property type="evidence" value="ECO:0007669"/>
    <property type="project" value="TreeGrafter"/>
</dbReference>
<evidence type="ECO:0000313" key="5">
    <source>
        <dbReference type="Proteomes" id="UP000000683"/>
    </source>
</evidence>
<dbReference type="RefSeq" id="WP_013784710.1">
    <property type="nucleotide sequence ID" value="NC_015554.1"/>
</dbReference>
<keyword evidence="1" id="KW-0472">Membrane</keyword>
<dbReference type="InterPro" id="IPR043968">
    <property type="entry name" value="SGNH"/>
</dbReference>
<feature type="domain" description="Acyltransferase 3" evidence="2">
    <location>
        <begin position="6"/>
        <end position="316"/>
    </location>
</feature>
<feature type="domain" description="SGNH" evidence="3">
    <location>
        <begin position="386"/>
        <end position="605"/>
    </location>
</feature>
<dbReference type="InterPro" id="IPR002656">
    <property type="entry name" value="Acyl_transf_3_dom"/>
</dbReference>
<feature type="transmembrane region" description="Helical" evidence="1">
    <location>
        <begin position="279"/>
        <end position="296"/>
    </location>
</feature>
<feature type="transmembrane region" description="Helical" evidence="1">
    <location>
        <begin position="218"/>
        <end position="234"/>
    </location>
</feature>
<dbReference type="HOGENOM" id="CLU_005679_10_2_6"/>
<feature type="transmembrane region" description="Helical" evidence="1">
    <location>
        <begin position="72"/>
        <end position="91"/>
    </location>
</feature>